<dbReference type="PANTHER" id="PTHR45036">
    <property type="entry name" value="METHYLTRANSFERASE LIKE 7B"/>
    <property type="match status" value="1"/>
</dbReference>
<keyword evidence="1" id="KW-0812">Transmembrane</keyword>
<dbReference type="OMA" id="PLWYYFG"/>
<reference evidence="3" key="2">
    <citation type="submission" date="2021-01" db="UniProtKB">
        <authorList>
            <consortium name="EnsemblMetazoa"/>
        </authorList>
    </citation>
    <scope>IDENTIFICATION</scope>
</reference>
<dbReference type="AlphaFoldDB" id="A0A7M7GHF3"/>
<dbReference type="Proteomes" id="UP000007110">
    <property type="component" value="Unassembled WGS sequence"/>
</dbReference>
<feature type="transmembrane region" description="Helical" evidence="1">
    <location>
        <begin position="15"/>
        <end position="33"/>
    </location>
</feature>
<keyword evidence="4" id="KW-1185">Reference proteome</keyword>
<dbReference type="PANTHER" id="PTHR45036:SF1">
    <property type="entry name" value="METHYLTRANSFERASE LIKE 7A"/>
    <property type="match status" value="1"/>
</dbReference>
<accession>A0A7M7GHF3</accession>
<dbReference type="Pfam" id="PF08241">
    <property type="entry name" value="Methyltransf_11"/>
    <property type="match status" value="1"/>
</dbReference>
<dbReference type="InterPro" id="IPR029063">
    <property type="entry name" value="SAM-dependent_MTases_sf"/>
</dbReference>
<sequence length="251" mass="28344">MAVVDAKMSDYFQRYIVPLAGVFIVLRILHYVLSKLHPIVFAKICPIVSRKHHLEIKEHKDKLFSDLAATRKDSNQRFFALEIGCGPGANFALYPANTSLLVVEPNSRFEESAVKNAAKHPSLEISKFLAMGAEDLKGHVEDSSQDAVVSTLTMCSVDDIDAVVSEIHRILKPGGRFYFVEHTETHNKNSWTHFMQRMMVPVVFTLAHCQINNTFYVSVDRAGFSKVQYTKMDIAKCPRLFRSHVLGFAVK</sequence>
<dbReference type="CDD" id="cd02440">
    <property type="entry name" value="AdoMet_MTases"/>
    <property type="match status" value="1"/>
</dbReference>
<reference evidence="4" key="1">
    <citation type="submission" date="2015-02" db="EMBL/GenBank/DDBJ databases">
        <title>Genome sequencing for Strongylocentrotus purpuratus.</title>
        <authorList>
            <person name="Murali S."/>
            <person name="Liu Y."/>
            <person name="Vee V."/>
            <person name="English A."/>
            <person name="Wang M."/>
            <person name="Skinner E."/>
            <person name="Han Y."/>
            <person name="Muzny D.M."/>
            <person name="Worley K.C."/>
            <person name="Gibbs R.A."/>
        </authorList>
    </citation>
    <scope>NUCLEOTIDE SEQUENCE</scope>
</reference>
<dbReference type="Gene3D" id="3.40.50.150">
    <property type="entry name" value="Vaccinia Virus protein VP39"/>
    <property type="match status" value="1"/>
</dbReference>
<evidence type="ECO:0000259" key="2">
    <source>
        <dbReference type="Pfam" id="PF08241"/>
    </source>
</evidence>
<evidence type="ECO:0000313" key="4">
    <source>
        <dbReference type="Proteomes" id="UP000007110"/>
    </source>
</evidence>
<name>A0A7M7GHF3_STRPU</name>
<dbReference type="SUPFAM" id="SSF53335">
    <property type="entry name" value="S-adenosyl-L-methionine-dependent methyltransferases"/>
    <property type="match status" value="1"/>
</dbReference>
<feature type="domain" description="Methyltransferase type 11" evidence="2">
    <location>
        <begin position="81"/>
        <end position="179"/>
    </location>
</feature>
<dbReference type="GeneID" id="100890870"/>
<dbReference type="OrthoDB" id="416496at2759"/>
<dbReference type="EnsemblMetazoa" id="XM_003729267">
    <property type="protein sequence ID" value="XP_003729315"/>
    <property type="gene ID" value="LOC100890870"/>
</dbReference>
<organism evidence="3 4">
    <name type="scientific">Strongylocentrotus purpuratus</name>
    <name type="common">Purple sea urchin</name>
    <dbReference type="NCBI Taxonomy" id="7668"/>
    <lineage>
        <taxon>Eukaryota</taxon>
        <taxon>Metazoa</taxon>
        <taxon>Echinodermata</taxon>
        <taxon>Eleutherozoa</taxon>
        <taxon>Echinozoa</taxon>
        <taxon>Echinoidea</taxon>
        <taxon>Euechinoidea</taxon>
        <taxon>Echinacea</taxon>
        <taxon>Camarodonta</taxon>
        <taxon>Echinidea</taxon>
        <taxon>Strongylocentrotidae</taxon>
        <taxon>Strongylocentrotus</taxon>
    </lineage>
</organism>
<keyword evidence="1" id="KW-1133">Transmembrane helix</keyword>
<evidence type="ECO:0000256" key="1">
    <source>
        <dbReference type="SAM" id="Phobius"/>
    </source>
</evidence>
<dbReference type="InParanoid" id="A0A7M7GHF3"/>
<proteinExistence type="predicted"/>
<dbReference type="InterPro" id="IPR013216">
    <property type="entry name" value="Methyltransf_11"/>
</dbReference>
<dbReference type="InterPro" id="IPR052356">
    <property type="entry name" value="Thiol_S-MT"/>
</dbReference>
<dbReference type="KEGG" id="spu:100890870"/>
<dbReference type="GO" id="GO:0008757">
    <property type="term" value="F:S-adenosylmethionine-dependent methyltransferase activity"/>
    <property type="evidence" value="ECO:0007669"/>
    <property type="project" value="InterPro"/>
</dbReference>
<evidence type="ECO:0000313" key="3">
    <source>
        <dbReference type="EnsemblMetazoa" id="XP_003729315"/>
    </source>
</evidence>
<dbReference type="GO" id="GO:0008168">
    <property type="term" value="F:methyltransferase activity"/>
    <property type="evidence" value="ECO:0000318"/>
    <property type="project" value="GO_Central"/>
</dbReference>
<keyword evidence="1" id="KW-0472">Membrane</keyword>
<dbReference type="RefSeq" id="XP_003729315.2">
    <property type="nucleotide sequence ID" value="XM_003729267.3"/>
</dbReference>
<protein>
    <recommendedName>
        <fullName evidence="2">Methyltransferase type 11 domain-containing protein</fullName>
    </recommendedName>
</protein>